<reference evidence="1" key="1">
    <citation type="submission" date="2018-05" db="EMBL/GenBank/DDBJ databases">
        <authorList>
            <person name="Lanie J.A."/>
            <person name="Ng W.-L."/>
            <person name="Kazmierczak K.M."/>
            <person name="Andrzejewski T.M."/>
            <person name="Davidsen T.M."/>
            <person name="Wayne K.J."/>
            <person name="Tettelin H."/>
            <person name="Glass J.I."/>
            <person name="Rusch D."/>
            <person name="Podicherti R."/>
            <person name="Tsui H.-C.T."/>
            <person name="Winkler M.E."/>
        </authorList>
    </citation>
    <scope>NUCLEOTIDE SEQUENCE</scope>
</reference>
<protein>
    <submittedName>
        <fullName evidence="1">Uncharacterized protein</fullName>
    </submittedName>
</protein>
<dbReference type="EMBL" id="UINC01162572">
    <property type="protein sequence ID" value="SVD62391.1"/>
    <property type="molecule type" value="Genomic_DNA"/>
</dbReference>
<proteinExistence type="predicted"/>
<name>A0A382WWN0_9ZZZZ</name>
<gene>
    <name evidence="1" type="ORF">METZ01_LOCUS415245</name>
</gene>
<organism evidence="1">
    <name type="scientific">marine metagenome</name>
    <dbReference type="NCBI Taxonomy" id="408172"/>
    <lineage>
        <taxon>unclassified sequences</taxon>
        <taxon>metagenomes</taxon>
        <taxon>ecological metagenomes</taxon>
    </lineage>
</organism>
<evidence type="ECO:0000313" key="1">
    <source>
        <dbReference type="EMBL" id="SVD62391.1"/>
    </source>
</evidence>
<sequence>LNAMDDIVDSIEDINTNGVNSGQVSIPNTQAATNKAMDENVTQLELMLEWEPEEFPIPNCATRPDIKAYSGDKSAYTDAITLGQAYIAANT</sequence>
<feature type="non-terminal residue" evidence="1">
    <location>
        <position position="1"/>
    </location>
</feature>
<dbReference type="AlphaFoldDB" id="A0A382WWN0"/>
<accession>A0A382WWN0</accession>